<dbReference type="Pfam" id="PF12682">
    <property type="entry name" value="Flavodoxin_4"/>
    <property type="match status" value="1"/>
</dbReference>
<protein>
    <submittedName>
        <fullName evidence="2">Flavodoxin</fullName>
    </submittedName>
</protein>
<keyword evidence="3" id="KW-1185">Reference proteome</keyword>
<dbReference type="InterPro" id="IPR008254">
    <property type="entry name" value="Flavodoxin/NO_synth"/>
</dbReference>
<evidence type="ECO:0000313" key="3">
    <source>
        <dbReference type="Proteomes" id="UP000591941"/>
    </source>
</evidence>
<proteinExistence type="predicted"/>
<dbReference type="Gene3D" id="3.40.50.360">
    <property type="match status" value="1"/>
</dbReference>
<reference evidence="2 3" key="1">
    <citation type="submission" date="2020-08" db="EMBL/GenBank/DDBJ databases">
        <title>Genomic Encyclopedia of Type Strains, Phase IV (KMG-IV): sequencing the most valuable type-strain genomes for metagenomic binning, comparative biology and taxonomic classification.</title>
        <authorList>
            <person name="Goeker M."/>
        </authorList>
    </citation>
    <scope>NUCLEOTIDE SEQUENCE [LARGE SCALE GENOMIC DNA]</scope>
    <source>
        <strain evidence="2 3">DSM 21255</strain>
    </source>
</reference>
<dbReference type="AlphaFoldDB" id="A0A841R2U5"/>
<dbReference type="OrthoDB" id="9806505at2"/>
<dbReference type="GeneID" id="93485991"/>
<accession>A0A841R2U5</accession>
<dbReference type="PANTHER" id="PTHR39201">
    <property type="entry name" value="EXPORTED PROTEIN-RELATED"/>
    <property type="match status" value="1"/>
</dbReference>
<name>A0A841R2U5_9FIRM</name>
<evidence type="ECO:0000259" key="1">
    <source>
        <dbReference type="Pfam" id="PF12682"/>
    </source>
</evidence>
<dbReference type="InterPro" id="IPR029039">
    <property type="entry name" value="Flavoprotein-like_sf"/>
</dbReference>
<gene>
    <name evidence="2" type="ORF">HNR45_000724</name>
</gene>
<dbReference type="EMBL" id="JACHHI010000003">
    <property type="protein sequence ID" value="MBB6477691.1"/>
    <property type="molecule type" value="Genomic_DNA"/>
</dbReference>
<organism evidence="2 3">
    <name type="scientific">Negativicoccus succinicivorans</name>
    <dbReference type="NCBI Taxonomy" id="620903"/>
    <lineage>
        <taxon>Bacteria</taxon>
        <taxon>Bacillati</taxon>
        <taxon>Bacillota</taxon>
        <taxon>Negativicutes</taxon>
        <taxon>Veillonellales</taxon>
        <taxon>Veillonellaceae</taxon>
        <taxon>Negativicoccus</taxon>
    </lineage>
</organism>
<feature type="domain" description="Flavodoxin-like" evidence="1">
    <location>
        <begin position="3"/>
        <end position="144"/>
    </location>
</feature>
<dbReference type="SUPFAM" id="SSF52218">
    <property type="entry name" value="Flavoproteins"/>
    <property type="match status" value="1"/>
</dbReference>
<dbReference type="GO" id="GO:0010181">
    <property type="term" value="F:FMN binding"/>
    <property type="evidence" value="ECO:0007669"/>
    <property type="project" value="InterPro"/>
</dbReference>
<dbReference type="PANTHER" id="PTHR39201:SF1">
    <property type="entry name" value="FLAVODOXIN-LIKE DOMAIN-CONTAINING PROTEIN"/>
    <property type="match status" value="1"/>
</dbReference>
<comment type="caution">
    <text evidence="2">The sequence shown here is derived from an EMBL/GenBank/DDBJ whole genome shotgun (WGS) entry which is preliminary data.</text>
</comment>
<evidence type="ECO:0000313" key="2">
    <source>
        <dbReference type="EMBL" id="MBB6477691.1"/>
    </source>
</evidence>
<sequence>MAKPLIVYFSKTGHSKQLARLAQTLVGGDLCELNLVARYPENYILSVMRSGASLIAGELPKLRQIPDISAYREILLCYPLWWWELPTPVMRFLHDVDTTGKTIYPICSCGGGGLGKSVKRIRKLAPYAAVQKGIFIREADTNNKTAAESLAAYLAPLGK</sequence>
<dbReference type="GO" id="GO:0016651">
    <property type="term" value="F:oxidoreductase activity, acting on NAD(P)H"/>
    <property type="evidence" value="ECO:0007669"/>
    <property type="project" value="UniProtKB-ARBA"/>
</dbReference>
<dbReference type="Proteomes" id="UP000591941">
    <property type="component" value="Unassembled WGS sequence"/>
</dbReference>
<dbReference type="RefSeq" id="WP_024048694.1">
    <property type="nucleotide sequence ID" value="NZ_CABWNB010000002.1"/>
</dbReference>